<gene>
    <name evidence="11" type="ORF">CBS1_06120</name>
</gene>
<keyword evidence="9" id="KW-0411">Iron-sulfur</keyword>
<evidence type="ECO:0000256" key="1">
    <source>
        <dbReference type="ARBA" id="ARBA00001966"/>
    </source>
</evidence>
<proteinExistence type="predicted"/>
<dbReference type="GO" id="GO:0046872">
    <property type="term" value="F:metal ion binding"/>
    <property type="evidence" value="ECO:0007669"/>
    <property type="project" value="UniProtKB-KW"/>
</dbReference>
<evidence type="ECO:0000256" key="4">
    <source>
        <dbReference type="ARBA" id="ARBA00022485"/>
    </source>
</evidence>
<dbReference type="PANTHER" id="PTHR30573:SF0">
    <property type="entry name" value="QUINOLINATE SYNTHASE, CHLOROPLASTIC"/>
    <property type="match status" value="1"/>
</dbReference>
<keyword evidence="5" id="KW-0662">Pyridine nucleotide biosynthesis</keyword>
<protein>
    <recommendedName>
        <fullName evidence="3 10">Quinolinate synthase</fullName>
        <ecNumber evidence="3 10">2.5.1.72</ecNumber>
    </recommendedName>
</protein>
<dbReference type="Proteomes" id="UP000288947">
    <property type="component" value="Chromosome"/>
</dbReference>
<dbReference type="GO" id="GO:0005829">
    <property type="term" value="C:cytosol"/>
    <property type="evidence" value="ECO:0007669"/>
    <property type="project" value="TreeGrafter"/>
</dbReference>
<evidence type="ECO:0000256" key="8">
    <source>
        <dbReference type="ARBA" id="ARBA00023004"/>
    </source>
</evidence>
<evidence type="ECO:0000256" key="3">
    <source>
        <dbReference type="ARBA" id="ARBA00012669"/>
    </source>
</evidence>
<comment type="pathway">
    <text evidence="2">Cofactor biosynthesis; NAD(+) biosynthesis; quinolinate from iminoaspartate: step 1/1.</text>
</comment>
<keyword evidence="6" id="KW-0808">Transferase</keyword>
<dbReference type="NCBIfam" id="NF006878">
    <property type="entry name" value="PRK09375.1-2"/>
    <property type="match status" value="1"/>
</dbReference>
<evidence type="ECO:0000256" key="7">
    <source>
        <dbReference type="ARBA" id="ARBA00022723"/>
    </source>
</evidence>
<evidence type="ECO:0000256" key="5">
    <source>
        <dbReference type="ARBA" id="ARBA00022642"/>
    </source>
</evidence>
<sequence length="321" mass="36008">MENMSMYVTPEKIRKLADEKGYIIVAHNYQIPELQQIADYLGDSLQLARIVTKIDAKKILFLGVDFMAEVMKVLNPEKKIIVPVGYSTCPMANSLTVEDVLKYKEIYKGIPVVVYVNSRTEVKAVADVVCTSANAIDVVNALDSDTILFGPDKNLASYVAEKTGKNIIPIPGETGYCYVHNYVKDSEIKKLMSKYPNAEVMVHPEVPKNIRNLAHFIGSTSQMEKYPASSKANEFIVVTEVGMLAKLEKLYPDKVFIPVPSMVCYNMKKNNLRNTYLALLEEKIEVTLDSELIAKARKAIERMLEITEGAERSERKVVKSA</sequence>
<dbReference type="InterPro" id="IPR003473">
    <property type="entry name" value="NadA"/>
</dbReference>
<dbReference type="InterPro" id="IPR036094">
    <property type="entry name" value="NadA_sf"/>
</dbReference>
<keyword evidence="8" id="KW-0408">Iron</keyword>
<evidence type="ECO:0000313" key="11">
    <source>
        <dbReference type="EMBL" id="QAV34189.1"/>
    </source>
</evidence>
<dbReference type="NCBIfam" id="TIGR00550">
    <property type="entry name" value="nadA"/>
    <property type="match status" value="1"/>
</dbReference>
<evidence type="ECO:0000313" key="12">
    <source>
        <dbReference type="Proteomes" id="UP000288947"/>
    </source>
</evidence>
<dbReference type="SUPFAM" id="SSF142754">
    <property type="entry name" value="NadA-like"/>
    <property type="match status" value="1"/>
</dbReference>
<dbReference type="EMBL" id="CP026721">
    <property type="protein sequence ID" value="QAV34189.1"/>
    <property type="molecule type" value="Genomic_DNA"/>
</dbReference>
<dbReference type="Gene3D" id="3.40.50.10800">
    <property type="entry name" value="NadA-like"/>
    <property type="match status" value="3"/>
</dbReference>
<name>A0AAE5XDN8_9BACT</name>
<accession>A0AAE5XDN8</accession>
<organism evidence="11 12">
    <name type="scientific">Fervidobacterium changbaicum</name>
    <dbReference type="NCBI Taxonomy" id="310769"/>
    <lineage>
        <taxon>Bacteria</taxon>
        <taxon>Thermotogati</taxon>
        <taxon>Thermotogota</taxon>
        <taxon>Thermotogae</taxon>
        <taxon>Thermotogales</taxon>
        <taxon>Fervidobacteriaceae</taxon>
        <taxon>Fervidobacterium</taxon>
    </lineage>
</organism>
<evidence type="ECO:0000256" key="9">
    <source>
        <dbReference type="ARBA" id="ARBA00023014"/>
    </source>
</evidence>
<keyword evidence="12" id="KW-1185">Reference proteome</keyword>
<keyword evidence="4" id="KW-0004">4Fe-4S</keyword>
<dbReference type="Pfam" id="PF02445">
    <property type="entry name" value="NadA"/>
    <property type="match status" value="1"/>
</dbReference>
<dbReference type="GO" id="GO:0051539">
    <property type="term" value="F:4 iron, 4 sulfur cluster binding"/>
    <property type="evidence" value="ECO:0007669"/>
    <property type="project" value="UniProtKB-KW"/>
</dbReference>
<dbReference type="PANTHER" id="PTHR30573">
    <property type="entry name" value="QUINOLINATE SYNTHETASE A"/>
    <property type="match status" value="1"/>
</dbReference>
<dbReference type="GO" id="GO:0034628">
    <property type="term" value="P:'de novo' NAD+ biosynthetic process from L-aspartate"/>
    <property type="evidence" value="ECO:0007669"/>
    <property type="project" value="TreeGrafter"/>
</dbReference>
<evidence type="ECO:0000256" key="10">
    <source>
        <dbReference type="NCBIfam" id="TIGR00550"/>
    </source>
</evidence>
<evidence type="ECO:0000256" key="2">
    <source>
        <dbReference type="ARBA" id="ARBA00005065"/>
    </source>
</evidence>
<dbReference type="GO" id="GO:0008987">
    <property type="term" value="F:quinolinate synthetase A activity"/>
    <property type="evidence" value="ECO:0007669"/>
    <property type="project" value="UniProtKB-UniRule"/>
</dbReference>
<keyword evidence="7" id="KW-0479">Metal-binding</keyword>
<comment type="cofactor">
    <cofactor evidence="1">
        <name>[4Fe-4S] cluster</name>
        <dbReference type="ChEBI" id="CHEBI:49883"/>
    </cofactor>
</comment>
<reference evidence="11 12" key="1">
    <citation type="submission" date="2018-01" db="EMBL/GenBank/DDBJ databases">
        <title>The whole genome sequencing and assembly of Fervidobacterium changbaicum CBS-1 strain.</title>
        <authorList>
            <person name="Kim J.-Y."/>
            <person name="Park M.-K."/>
            <person name="Yi H."/>
            <person name="Bahn Y.-S."/>
            <person name="Kim J.F."/>
            <person name="Lee D.-W."/>
        </authorList>
    </citation>
    <scope>NUCLEOTIDE SEQUENCE [LARGE SCALE GENOMIC DNA]</scope>
    <source>
        <strain evidence="11 12">CBS-1</strain>
    </source>
</reference>
<dbReference type="AlphaFoldDB" id="A0AAE5XDN8"/>
<evidence type="ECO:0000256" key="6">
    <source>
        <dbReference type="ARBA" id="ARBA00022679"/>
    </source>
</evidence>
<dbReference type="EC" id="2.5.1.72" evidence="3 10"/>